<name>U4UMD4_DENPD</name>
<dbReference type="Proteomes" id="UP000030742">
    <property type="component" value="Unassembled WGS sequence"/>
</dbReference>
<gene>
    <name evidence="3" type="ORF">D910_11558</name>
</gene>
<organism evidence="3 4">
    <name type="scientific">Dendroctonus ponderosae</name>
    <name type="common">Mountain pine beetle</name>
    <dbReference type="NCBI Taxonomy" id="77166"/>
    <lineage>
        <taxon>Eukaryota</taxon>
        <taxon>Metazoa</taxon>
        <taxon>Ecdysozoa</taxon>
        <taxon>Arthropoda</taxon>
        <taxon>Hexapoda</taxon>
        <taxon>Insecta</taxon>
        <taxon>Pterygota</taxon>
        <taxon>Neoptera</taxon>
        <taxon>Endopterygota</taxon>
        <taxon>Coleoptera</taxon>
        <taxon>Polyphaga</taxon>
        <taxon>Cucujiformia</taxon>
        <taxon>Curculionidae</taxon>
        <taxon>Scolytinae</taxon>
        <taxon>Dendroctonus</taxon>
    </lineage>
</organism>
<evidence type="ECO:0000313" key="3">
    <source>
        <dbReference type="EMBL" id="ERL94277.1"/>
    </source>
</evidence>
<keyword evidence="1" id="KW-0547">Nucleotide-binding</keyword>
<dbReference type="SUPFAM" id="SSF56112">
    <property type="entry name" value="Protein kinase-like (PK-like)"/>
    <property type="match status" value="1"/>
</dbReference>
<sequence length="122" mass="13820">MGDPSPTLVFYVPESSPNTVLITSLVLLFIFMCIMGGAWIFYKKSVRDRERAILVPAVNPDYQPSVYTIDEWEVPRKNVEMLKELGQGSFGMVWEGIGRDFQNIKGSFRCAVKTVNEHATSR</sequence>
<proteinExistence type="predicted"/>
<keyword evidence="2" id="KW-0812">Transmembrane</keyword>
<evidence type="ECO:0000256" key="1">
    <source>
        <dbReference type="PROSITE-ProRule" id="PRU10141"/>
    </source>
</evidence>
<dbReference type="Gene3D" id="3.30.200.20">
    <property type="entry name" value="Phosphorylase Kinase, domain 1"/>
    <property type="match status" value="1"/>
</dbReference>
<accession>U4UMD4</accession>
<feature type="binding site" evidence="1">
    <location>
        <position position="113"/>
    </location>
    <ligand>
        <name>ATP</name>
        <dbReference type="ChEBI" id="CHEBI:30616"/>
    </ligand>
</feature>
<dbReference type="STRING" id="77166.U4UMD4"/>
<keyword evidence="2" id="KW-1133">Transmembrane helix</keyword>
<protein>
    <submittedName>
        <fullName evidence="3">Uncharacterized protein</fullName>
    </submittedName>
</protein>
<keyword evidence="2" id="KW-0472">Membrane</keyword>
<reference evidence="3 4" key="1">
    <citation type="journal article" date="2013" name="Genome Biol.">
        <title>Draft genome of the mountain pine beetle, Dendroctonus ponderosae Hopkins, a major forest pest.</title>
        <authorList>
            <person name="Keeling C.I."/>
            <person name="Yuen M.M."/>
            <person name="Liao N.Y."/>
            <person name="Docking T.R."/>
            <person name="Chan S.K."/>
            <person name="Taylor G.A."/>
            <person name="Palmquist D.L."/>
            <person name="Jackman S.D."/>
            <person name="Nguyen A."/>
            <person name="Li M."/>
            <person name="Henderson H."/>
            <person name="Janes J.K."/>
            <person name="Zhao Y."/>
            <person name="Pandoh P."/>
            <person name="Moore R."/>
            <person name="Sperling F.A."/>
            <person name="Huber D.P."/>
            <person name="Birol I."/>
            <person name="Jones S.J."/>
            <person name="Bohlmann J."/>
        </authorList>
    </citation>
    <scope>NUCLEOTIDE SEQUENCE</scope>
</reference>
<dbReference type="EMBL" id="KB632384">
    <property type="protein sequence ID" value="ERL94277.1"/>
    <property type="molecule type" value="Genomic_DNA"/>
</dbReference>
<keyword evidence="1" id="KW-0067">ATP-binding</keyword>
<evidence type="ECO:0000313" key="4">
    <source>
        <dbReference type="Proteomes" id="UP000030742"/>
    </source>
</evidence>
<evidence type="ECO:0000256" key="2">
    <source>
        <dbReference type="SAM" id="Phobius"/>
    </source>
</evidence>
<dbReference type="InterPro" id="IPR017441">
    <property type="entry name" value="Protein_kinase_ATP_BS"/>
</dbReference>
<dbReference type="AlphaFoldDB" id="U4UMD4"/>
<dbReference type="OrthoDB" id="5809444at2759"/>
<feature type="transmembrane region" description="Helical" evidence="2">
    <location>
        <begin position="20"/>
        <end position="42"/>
    </location>
</feature>
<dbReference type="PROSITE" id="PS00107">
    <property type="entry name" value="PROTEIN_KINASE_ATP"/>
    <property type="match status" value="1"/>
</dbReference>
<dbReference type="InterPro" id="IPR011009">
    <property type="entry name" value="Kinase-like_dom_sf"/>
</dbReference>
<dbReference type="GO" id="GO:0005524">
    <property type="term" value="F:ATP binding"/>
    <property type="evidence" value="ECO:0007669"/>
    <property type="project" value="UniProtKB-UniRule"/>
</dbReference>